<dbReference type="InterPro" id="IPR036890">
    <property type="entry name" value="HATPase_C_sf"/>
</dbReference>
<dbReference type="GO" id="GO:0016020">
    <property type="term" value="C:membrane"/>
    <property type="evidence" value="ECO:0007669"/>
    <property type="project" value="UniProtKB-SubCell"/>
</dbReference>
<dbReference type="Pfam" id="PF02518">
    <property type="entry name" value="HATPase_c"/>
    <property type="match status" value="1"/>
</dbReference>
<sequence>MKQRWMSVLRVGMVLLSAALFAALVWVLWQTVPRASVRYGILALCVAIFLVVGLWAWYQRRQVSLFADDLCETLDALMSGRAVEGYQPYEDSLTAKVQGKLMQYFDIMSEGKRQSQRDKETVQSLVSDISHQVKTPIANIKMFTGILRGHNLPSEKRAEFLATMDGQIDKLDFLMQSLIKMSRLETGTFTLHMEEAHLSDTIARAMSTVWAKAEAKGIDLSAECDPAITVQHDPKWTAEAVGNILDNAVKYTPAGGKVMVTVRPWQFYTRVDITDTGIGIPEEHYNDVFQRFYRAQEVAAQEGVGLGLYLANGIIIRQKGYISVKSKVGTGTTFSVYLLS</sequence>
<dbReference type="PANTHER" id="PTHR43711">
    <property type="entry name" value="TWO-COMPONENT HISTIDINE KINASE"/>
    <property type="match status" value="1"/>
</dbReference>
<evidence type="ECO:0000256" key="5">
    <source>
        <dbReference type="ARBA" id="ARBA00022679"/>
    </source>
</evidence>
<dbReference type="PRINTS" id="PR00344">
    <property type="entry name" value="BCTRLSENSOR"/>
</dbReference>
<evidence type="ECO:0000313" key="10">
    <source>
        <dbReference type="EMBL" id="KJF39369.1"/>
    </source>
</evidence>
<evidence type="ECO:0000259" key="9">
    <source>
        <dbReference type="PROSITE" id="PS50109"/>
    </source>
</evidence>
<dbReference type="AlphaFoldDB" id="A0A0D8IY14"/>
<evidence type="ECO:0000256" key="8">
    <source>
        <dbReference type="SAM" id="Phobius"/>
    </source>
</evidence>
<comment type="subcellular location">
    <subcellularLocation>
        <location evidence="2">Membrane</location>
    </subcellularLocation>
</comment>
<evidence type="ECO:0000256" key="7">
    <source>
        <dbReference type="ARBA" id="ARBA00023012"/>
    </source>
</evidence>
<dbReference type="Pfam" id="PF00512">
    <property type="entry name" value="HisKA"/>
    <property type="match status" value="1"/>
</dbReference>
<keyword evidence="11" id="KW-1185">Reference proteome</keyword>
<dbReference type="PANTHER" id="PTHR43711:SF26">
    <property type="entry name" value="SENSOR HISTIDINE KINASE RCSC"/>
    <property type="match status" value="1"/>
</dbReference>
<evidence type="ECO:0000256" key="3">
    <source>
        <dbReference type="ARBA" id="ARBA00012438"/>
    </source>
</evidence>
<comment type="catalytic activity">
    <reaction evidence="1">
        <text>ATP + protein L-histidine = ADP + protein N-phospho-L-histidine.</text>
        <dbReference type="EC" id="2.7.13.3"/>
    </reaction>
</comment>
<dbReference type="RefSeq" id="WP_050005814.1">
    <property type="nucleotide sequence ID" value="NZ_JXXK01000019.1"/>
</dbReference>
<organism evidence="10 11">
    <name type="scientific">Ruthenibacterium lactatiformans</name>
    <dbReference type="NCBI Taxonomy" id="1550024"/>
    <lineage>
        <taxon>Bacteria</taxon>
        <taxon>Bacillati</taxon>
        <taxon>Bacillota</taxon>
        <taxon>Clostridia</taxon>
        <taxon>Eubacteriales</taxon>
        <taxon>Oscillospiraceae</taxon>
        <taxon>Ruthenibacterium</taxon>
    </lineage>
</organism>
<keyword evidence="8" id="KW-1133">Transmembrane helix</keyword>
<dbReference type="SMART" id="SM00388">
    <property type="entry name" value="HisKA"/>
    <property type="match status" value="1"/>
</dbReference>
<dbReference type="Gene3D" id="3.30.565.10">
    <property type="entry name" value="Histidine kinase-like ATPase, C-terminal domain"/>
    <property type="match status" value="1"/>
</dbReference>
<dbReference type="InterPro" id="IPR005467">
    <property type="entry name" value="His_kinase_dom"/>
</dbReference>
<keyword evidence="4" id="KW-0597">Phosphoprotein</keyword>
<dbReference type="SMART" id="SM00387">
    <property type="entry name" value="HATPase_c"/>
    <property type="match status" value="1"/>
</dbReference>
<evidence type="ECO:0000256" key="6">
    <source>
        <dbReference type="ARBA" id="ARBA00022777"/>
    </source>
</evidence>
<dbReference type="PROSITE" id="PS50109">
    <property type="entry name" value="HIS_KIN"/>
    <property type="match status" value="1"/>
</dbReference>
<accession>A0A0D8IY14</accession>
<dbReference type="PATRIC" id="fig|1550024.3.peg.2887"/>
<evidence type="ECO:0000256" key="1">
    <source>
        <dbReference type="ARBA" id="ARBA00000085"/>
    </source>
</evidence>
<keyword evidence="6 10" id="KW-0418">Kinase</keyword>
<gene>
    <name evidence="10" type="ORF">TQ39_12625</name>
</gene>
<reference evidence="10" key="1">
    <citation type="submission" date="2015-02" db="EMBL/GenBank/DDBJ databases">
        <title>A novel member of the family Ruminococcaceae isolated from human feces.</title>
        <authorList>
            <person name="Shkoporov A.N."/>
            <person name="Chaplin A.V."/>
            <person name="Motuzova O.V."/>
            <person name="Kafarskaia L.I."/>
            <person name="Khokhlova E.V."/>
            <person name="Efimov B.A."/>
        </authorList>
    </citation>
    <scope>NUCLEOTIDE SEQUENCE [LARGE SCALE GENOMIC DNA]</scope>
    <source>
        <strain evidence="10">585-1</strain>
    </source>
</reference>
<dbReference type="EMBL" id="JXXK01000019">
    <property type="protein sequence ID" value="KJF39369.1"/>
    <property type="molecule type" value="Genomic_DNA"/>
</dbReference>
<dbReference type="Gene3D" id="1.10.287.130">
    <property type="match status" value="1"/>
</dbReference>
<feature type="transmembrane region" description="Helical" evidence="8">
    <location>
        <begin position="41"/>
        <end position="58"/>
    </location>
</feature>
<dbReference type="GeneID" id="42857417"/>
<comment type="caution">
    <text evidence="10">The sequence shown here is derived from an EMBL/GenBank/DDBJ whole genome shotgun (WGS) entry which is preliminary data.</text>
</comment>
<dbReference type="CDD" id="cd00075">
    <property type="entry name" value="HATPase"/>
    <property type="match status" value="1"/>
</dbReference>
<dbReference type="InterPro" id="IPR004358">
    <property type="entry name" value="Sig_transdc_His_kin-like_C"/>
</dbReference>
<evidence type="ECO:0000256" key="2">
    <source>
        <dbReference type="ARBA" id="ARBA00004370"/>
    </source>
</evidence>
<evidence type="ECO:0000256" key="4">
    <source>
        <dbReference type="ARBA" id="ARBA00022553"/>
    </source>
</evidence>
<dbReference type="SUPFAM" id="SSF55874">
    <property type="entry name" value="ATPase domain of HSP90 chaperone/DNA topoisomerase II/histidine kinase"/>
    <property type="match status" value="1"/>
</dbReference>
<dbReference type="InterPro" id="IPR003594">
    <property type="entry name" value="HATPase_dom"/>
</dbReference>
<keyword evidence="8" id="KW-0472">Membrane</keyword>
<dbReference type="FunFam" id="3.30.565.10:FF:000006">
    <property type="entry name" value="Sensor histidine kinase WalK"/>
    <property type="match status" value="1"/>
</dbReference>
<protein>
    <recommendedName>
        <fullName evidence="3">histidine kinase</fullName>
        <ecNumber evidence="3">2.7.13.3</ecNumber>
    </recommendedName>
</protein>
<dbReference type="Proteomes" id="UP000032483">
    <property type="component" value="Unassembled WGS sequence"/>
</dbReference>
<dbReference type="InterPro" id="IPR003661">
    <property type="entry name" value="HisK_dim/P_dom"/>
</dbReference>
<dbReference type="EC" id="2.7.13.3" evidence="3"/>
<dbReference type="InterPro" id="IPR036097">
    <property type="entry name" value="HisK_dim/P_sf"/>
</dbReference>
<evidence type="ECO:0000313" key="11">
    <source>
        <dbReference type="Proteomes" id="UP000032483"/>
    </source>
</evidence>
<dbReference type="InterPro" id="IPR050736">
    <property type="entry name" value="Sensor_HK_Regulatory"/>
</dbReference>
<dbReference type="GO" id="GO:0000155">
    <property type="term" value="F:phosphorelay sensor kinase activity"/>
    <property type="evidence" value="ECO:0007669"/>
    <property type="project" value="InterPro"/>
</dbReference>
<feature type="domain" description="Histidine kinase" evidence="9">
    <location>
        <begin position="128"/>
        <end position="340"/>
    </location>
</feature>
<keyword evidence="8" id="KW-0812">Transmembrane</keyword>
<feature type="transmembrane region" description="Helical" evidence="8">
    <location>
        <begin position="7"/>
        <end position="29"/>
    </location>
</feature>
<name>A0A0D8IY14_9FIRM</name>
<dbReference type="CDD" id="cd00082">
    <property type="entry name" value="HisKA"/>
    <property type="match status" value="1"/>
</dbReference>
<proteinExistence type="predicted"/>
<keyword evidence="5" id="KW-0808">Transferase</keyword>
<keyword evidence="7" id="KW-0902">Two-component regulatory system</keyword>
<dbReference type="SUPFAM" id="SSF47384">
    <property type="entry name" value="Homodimeric domain of signal transducing histidine kinase"/>
    <property type="match status" value="1"/>
</dbReference>